<dbReference type="Gene3D" id="3.30.160.60">
    <property type="entry name" value="Classic Zinc Finger"/>
    <property type="match status" value="2"/>
</dbReference>
<evidence type="ECO:0000256" key="7">
    <source>
        <dbReference type="SAM" id="MobiDB-lite"/>
    </source>
</evidence>
<feature type="region of interest" description="Disordered" evidence="7">
    <location>
        <begin position="1"/>
        <end position="24"/>
    </location>
</feature>
<dbReference type="InterPro" id="IPR013087">
    <property type="entry name" value="Znf_C2H2_type"/>
</dbReference>
<organism evidence="9 10">
    <name type="scientific">Chelydra serpentina</name>
    <name type="common">Snapping turtle</name>
    <name type="synonym">Testudo serpentina</name>
    <dbReference type="NCBI Taxonomy" id="8475"/>
    <lineage>
        <taxon>Eukaryota</taxon>
        <taxon>Metazoa</taxon>
        <taxon>Chordata</taxon>
        <taxon>Craniata</taxon>
        <taxon>Vertebrata</taxon>
        <taxon>Euteleostomi</taxon>
        <taxon>Archelosauria</taxon>
        <taxon>Testudinata</taxon>
        <taxon>Testudines</taxon>
        <taxon>Cryptodira</taxon>
        <taxon>Durocryptodira</taxon>
        <taxon>Americhelydia</taxon>
        <taxon>Chelydroidea</taxon>
        <taxon>Chelydridae</taxon>
        <taxon>Chelydra</taxon>
    </lineage>
</organism>
<evidence type="ECO:0000313" key="9">
    <source>
        <dbReference type="Ensembl" id="ENSCSRP00000025315.1"/>
    </source>
</evidence>
<accession>A0A8C3TCX3</accession>
<keyword evidence="1" id="KW-0479">Metal-binding</keyword>
<dbReference type="GO" id="GO:0000978">
    <property type="term" value="F:RNA polymerase II cis-regulatory region sequence-specific DNA binding"/>
    <property type="evidence" value="ECO:0007669"/>
    <property type="project" value="TreeGrafter"/>
</dbReference>
<dbReference type="SMART" id="SM00355">
    <property type="entry name" value="ZnF_C2H2"/>
    <property type="match status" value="2"/>
</dbReference>
<reference evidence="9" key="2">
    <citation type="submission" date="2025-09" db="UniProtKB">
        <authorList>
            <consortium name="Ensembl"/>
        </authorList>
    </citation>
    <scope>IDENTIFICATION</scope>
</reference>
<keyword evidence="4" id="KW-0862">Zinc</keyword>
<reference evidence="9" key="1">
    <citation type="submission" date="2025-08" db="UniProtKB">
        <authorList>
            <consortium name="Ensembl"/>
        </authorList>
    </citation>
    <scope>IDENTIFICATION</scope>
</reference>
<dbReference type="Pfam" id="PF00096">
    <property type="entry name" value="zf-C2H2"/>
    <property type="match status" value="2"/>
</dbReference>
<dbReference type="InterPro" id="IPR036236">
    <property type="entry name" value="Znf_C2H2_sf"/>
</dbReference>
<feature type="domain" description="C2H2-type" evidence="8">
    <location>
        <begin position="22"/>
        <end position="49"/>
    </location>
</feature>
<keyword evidence="5" id="KW-0539">Nucleus</keyword>
<feature type="domain" description="C2H2-type" evidence="8">
    <location>
        <begin position="50"/>
        <end position="77"/>
    </location>
</feature>
<dbReference type="PANTHER" id="PTHR14003">
    <property type="entry name" value="TRANSCRIPTIONAL REPRESSOR PROTEIN YY"/>
    <property type="match status" value="1"/>
</dbReference>
<evidence type="ECO:0000259" key="8">
    <source>
        <dbReference type="PROSITE" id="PS50157"/>
    </source>
</evidence>
<proteinExistence type="predicted"/>
<evidence type="ECO:0000256" key="4">
    <source>
        <dbReference type="ARBA" id="ARBA00022833"/>
    </source>
</evidence>
<feature type="compositionally biased region" description="Basic and acidic residues" evidence="7">
    <location>
        <begin position="1"/>
        <end position="13"/>
    </location>
</feature>
<keyword evidence="3 6" id="KW-0863">Zinc-finger</keyword>
<dbReference type="PROSITE" id="PS50157">
    <property type="entry name" value="ZINC_FINGER_C2H2_2"/>
    <property type="match status" value="2"/>
</dbReference>
<evidence type="ECO:0000256" key="2">
    <source>
        <dbReference type="ARBA" id="ARBA00022737"/>
    </source>
</evidence>
<evidence type="ECO:0000256" key="5">
    <source>
        <dbReference type="ARBA" id="ARBA00023242"/>
    </source>
</evidence>
<evidence type="ECO:0000256" key="1">
    <source>
        <dbReference type="ARBA" id="ARBA00022723"/>
    </source>
</evidence>
<keyword evidence="2" id="KW-0677">Repeat</keyword>
<dbReference type="SUPFAM" id="SSF57667">
    <property type="entry name" value="beta-beta-alpha zinc fingers"/>
    <property type="match status" value="1"/>
</dbReference>
<dbReference type="GO" id="GO:0000785">
    <property type="term" value="C:chromatin"/>
    <property type="evidence" value="ECO:0007669"/>
    <property type="project" value="TreeGrafter"/>
</dbReference>
<evidence type="ECO:0000256" key="3">
    <source>
        <dbReference type="ARBA" id="ARBA00022771"/>
    </source>
</evidence>
<dbReference type="GO" id="GO:0000981">
    <property type="term" value="F:DNA-binding transcription factor activity, RNA polymerase II-specific"/>
    <property type="evidence" value="ECO:0007669"/>
    <property type="project" value="TreeGrafter"/>
</dbReference>
<dbReference type="AlphaFoldDB" id="A0A8C3TCX3"/>
<dbReference type="PANTHER" id="PTHR14003:SF23">
    <property type="entry name" value="ZINC FINGER PROTEIN 143"/>
    <property type="match status" value="1"/>
</dbReference>
<protein>
    <recommendedName>
        <fullName evidence="8">C2H2-type domain-containing protein</fullName>
    </recommendedName>
</protein>
<evidence type="ECO:0000256" key="6">
    <source>
        <dbReference type="PROSITE-ProRule" id="PRU00042"/>
    </source>
</evidence>
<sequence length="121" mass="13776">MKELEETKKRESIHAGGKRHPHTCPQCGRSFVEKQALKKHESIHTGEKPFTCSECGKSFRQKGNLVSHQRTHAQERPYQCAQCQKMIPFLRHLPHARNICLTSDADGVNEARAGAEKIFKL</sequence>
<dbReference type="Proteomes" id="UP000694403">
    <property type="component" value="Unplaced"/>
</dbReference>
<evidence type="ECO:0000313" key="10">
    <source>
        <dbReference type="Proteomes" id="UP000694403"/>
    </source>
</evidence>
<dbReference type="GO" id="GO:0005667">
    <property type="term" value="C:transcription regulator complex"/>
    <property type="evidence" value="ECO:0007669"/>
    <property type="project" value="TreeGrafter"/>
</dbReference>
<name>A0A8C3TCX3_CHESE</name>
<keyword evidence="10" id="KW-1185">Reference proteome</keyword>
<dbReference type="Ensembl" id="ENSCSRT00000026384.1">
    <property type="protein sequence ID" value="ENSCSRP00000025315.1"/>
    <property type="gene ID" value="ENSCSRG00000018926.1"/>
</dbReference>
<dbReference type="GO" id="GO:0031519">
    <property type="term" value="C:PcG protein complex"/>
    <property type="evidence" value="ECO:0007669"/>
    <property type="project" value="TreeGrafter"/>
</dbReference>
<dbReference type="PROSITE" id="PS00028">
    <property type="entry name" value="ZINC_FINGER_C2H2_1"/>
    <property type="match status" value="2"/>
</dbReference>
<dbReference type="GO" id="GO:0008270">
    <property type="term" value="F:zinc ion binding"/>
    <property type="evidence" value="ECO:0007669"/>
    <property type="project" value="UniProtKB-KW"/>
</dbReference>